<evidence type="ECO:0000313" key="1">
    <source>
        <dbReference type="EMBL" id="KAK8963404.1"/>
    </source>
</evidence>
<protein>
    <submittedName>
        <fullName evidence="1">Uncharacterized protein</fullName>
    </submittedName>
</protein>
<keyword evidence="2" id="KW-1185">Reference proteome</keyword>
<name>A0ABR2MGY5_9ASPA</name>
<organism evidence="1 2">
    <name type="scientific">Platanthera guangdongensis</name>
    <dbReference type="NCBI Taxonomy" id="2320717"/>
    <lineage>
        <taxon>Eukaryota</taxon>
        <taxon>Viridiplantae</taxon>
        <taxon>Streptophyta</taxon>
        <taxon>Embryophyta</taxon>
        <taxon>Tracheophyta</taxon>
        <taxon>Spermatophyta</taxon>
        <taxon>Magnoliopsida</taxon>
        <taxon>Liliopsida</taxon>
        <taxon>Asparagales</taxon>
        <taxon>Orchidaceae</taxon>
        <taxon>Orchidoideae</taxon>
        <taxon>Orchideae</taxon>
        <taxon>Orchidinae</taxon>
        <taxon>Platanthera</taxon>
    </lineage>
</organism>
<evidence type="ECO:0000313" key="2">
    <source>
        <dbReference type="Proteomes" id="UP001412067"/>
    </source>
</evidence>
<reference evidence="1 2" key="1">
    <citation type="journal article" date="2022" name="Nat. Plants">
        <title>Genomes of leafy and leafless Platanthera orchids illuminate the evolution of mycoheterotrophy.</title>
        <authorList>
            <person name="Li M.H."/>
            <person name="Liu K.W."/>
            <person name="Li Z."/>
            <person name="Lu H.C."/>
            <person name="Ye Q.L."/>
            <person name="Zhang D."/>
            <person name="Wang J.Y."/>
            <person name="Li Y.F."/>
            <person name="Zhong Z.M."/>
            <person name="Liu X."/>
            <person name="Yu X."/>
            <person name="Liu D.K."/>
            <person name="Tu X.D."/>
            <person name="Liu B."/>
            <person name="Hao Y."/>
            <person name="Liao X.Y."/>
            <person name="Jiang Y.T."/>
            <person name="Sun W.H."/>
            <person name="Chen J."/>
            <person name="Chen Y.Q."/>
            <person name="Ai Y."/>
            <person name="Zhai J.W."/>
            <person name="Wu S.S."/>
            <person name="Zhou Z."/>
            <person name="Hsiao Y.Y."/>
            <person name="Wu W.L."/>
            <person name="Chen Y.Y."/>
            <person name="Lin Y.F."/>
            <person name="Hsu J.L."/>
            <person name="Li C.Y."/>
            <person name="Wang Z.W."/>
            <person name="Zhao X."/>
            <person name="Zhong W.Y."/>
            <person name="Ma X.K."/>
            <person name="Ma L."/>
            <person name="Huang J."/>
            <person name="Chen G.Z."/>
            <person name="Huang M.Z."/>
            <person name="Huang L."/>
            <person name="Peng D.H."/>
            <person name="Luo Y.B."/>
            <person name="Zou S.Q."/>
            <person name="Chen S.P."/>
            <person name="Lan S."/>
            <person name="Tsai W.C."/>
            <person name="Van de Peer Y."/>
            <person name="Liu Z.J."/>
        </authorList>
    </citation>
    <scope>NUCLEOTIDE SEQUENCE [LARGE SCALE GENOMIC DNA]</scope>
    <source>
        <strain evidence="1">Lor288</strain>
    </source>
</reference>
<gene>
    <name evidence="1" type="ORF">KSP40_PGU015672</name>
</gene>
<comment type="caution">
    <text evidence="1">The sequence shown here is derived from an EMBL/GenBank/DDBJ whole genome shotgun (WGS) entry which is preliminary data.</text>
</comment>
<sequence length="80" mass="8661">MSLIRGVARHSSRLGVYSCEPCSFQRVLQFSSGRLLCRPKAMTGVNLPGLGGARSFGAGECCVVGSDPDPNRIRIQFILY</sequence>
<dbReference type="EMBL" id="JBBWWR010000007">
    <property type="protein sequence ID" value="KAK8963404.1"/>
    <property type="molecule type" value="Genomic_DNA"/>
</dbReference>
<dbReference type="Proteomes" id="UP001412067">
    <property type="component" value="Unassembled WGS sequence"/>
</dbReference>
<proteinExistence type="predicted"/>
<accession>A0ABR2MGY5</accession>